<proteinExistence type="predicted"/>
<dbReference type="EMBL" id="JAUHJS010000002">
    <property type="protein sequence ID" value="MDN4165030.1"/>
    <property type="molecule type" value="Genomic_DNA"/>
</dbReference>
<dbReference type="PANTHER" id="PTHR15032">
    <property type="entry name" value="N-ACYL-PHOSPHATIDYLETHANOLAMINE-HYDROLYZING PHOSPHOLIPASE D"/>
    <property type="match status" value="1"/>
</dbReference>
<keyword evidence="1" id="KW-0812">Transmembrane</keyword>
<feature type="domain" description="Metallo-beta-lactamase" evidence="2">
    <location>
        <begin position="132"/>
        <end position="328"/>
    </location>
</feature>
<comment type="caution">
    <text evidence="3">The sequence shown here is derived from an EMBL/GenBank/DDBJ whole genome shotgun (WGS) entry which is preliminary data.</text>
</comment>
<dbReference type="PANTHER" id="PTHR15032:SF4">
    <property type="entry name" value="N-ACYL-PHOSPHATIDYLETHANOLAMINE-HYDROLYZING PHOSPHOLIPASE D"/>
    <property type="match status" value="1"/>
</dbReference>
<name>A0ABT8F3J7_9BACT</name>
<feature type="transmembrane region" description="Helical" evidence="1">
    <location>
        <begin position="12"/>
        <end position="30"/>
    </location>
</feature>
<dbReference type="Proteomes" id="UP001168552">
    <property type="component" value="Unassembled WGS sequence"/>
</dbReference>
<evidence type="ECO:0000313" key="3">
    <source>
        <dbReference type="EMBL" id="MDN4165030.1"/>
    </source>
</evidence>
<dbReference type="InterPro" id="IPR024884">
    <property type="entry name" value="NAPE-PLD"/>
</dbReference>
<keyword evidence="4" id="KW-1185">Reference proteome</keyword>
<organism evidence="3 4">
    <name type="scientific">Shiella aurantiaca</name>
    <dbReference type="NCBI Taxonomy" id="3058365"/>
    <lineage>
        <taxon>Bacteria</taxon>
        <taxon>Pseudomonadati</taxon>
        <taxon>Bacteroidota</taxon>
        <taxon>Cytophagia</taxon>
        <taxon>Cytophagales</taxon>
        <taxon>Shiellaceae</taxon>
        <taxon>Shiella</taxon>
    </lineage>
</organism>
<dbReference type="PIRSF" id="PIRSF038896">
    <property type="entry name" value="NAPE-PLD"/>
    <property type="match status" value="1"/>
</dbReference>
<protein>
    <submittedName>
        <fullName evidence="3">MBL fold metallo-hydrolase</fullName>
    </submittedName>
</protein>
<sequence length="382" mass="43096">MKKLKKLGKIMLIGIVSALALIGVGGFLFIKMSPQFGGKPSPEQVTRYVQSGHYEKEKGVFVNLIPTAMDMDFGTVMSLLRDYWNGIPNKKPKGPLPVEKIDSLEIVQKTDTLTRLTWFGHSAFLLEMQGKNILLDPMLGDSPAPHPTFGTSRFTKELPIAIEQLPYIDFVLFSHDHYDHLDYGSIQKLKDKVGHFYTPLGVGNHLIAWGVAPEKVTELNWWDEVQVEGFTLACTPSRHFSGRGLTDRNSTLWSSWVILTEKERIYFSGDSGYGPHFKTIGEKYGPFDLAMMECGQYDTRWQNIHMMPEETVQAAQDVQAKLMMPIHWGAFTLSLHSWTDPVERAIPLAKSRGLATATPKIGEALLLNHRIPNTPWWESVKP</sequence>
<reference evidence="3" key="1">
    <citation type="submission" date="2023-06" db="EMBL/GenBank/DDBJ databases">
        <title>Cytophagales bacterium Strain LB-30, isolated from soil.</title>
        <authorList>
            <person name="Liu B."/>
        </authorList>
    </citation>
    <scope>NUCLEOTIDE SEQUENCE</scope>
    <source>
        <strain evidence="3">LB-30</strain>
    </source>
</reference>
<gene>
    <name evidence="3" type="ORF">QWY31_05920</name>
</gene>
<keyword evidence="1" id="KW-1133">Transmembrane helix</keyword>
<keyword evidence="1" id="KW-0472">Membrane</keyword>
<dbReference type="Pfam" id="PF12706">
    <property type="entry name" value="Lactamase_B_2"/>
    <property type="match status" value="1"/>
</dbReference>
<accession>A0ABT8F3J7</accession>
<evidence type="ECO:0000259" key="2">
    <source>
        <dbReference type="Pfam" id="PF12706"/>
    </source>
</evidence>
<dbReference type="InterPro" id="IPR036866">
    <property type="entry name" value="RibonucZ/Hydroxyglut_hydro"/>
</dbReference>
<dbReference type="Gene3D" id="3.60.15.10">
    <property type="entry name" value="Ribonuclease Z/Hydroxyacylglutathione hydrolase-like"/>
    <property type="match status" value="1"/>
</dbReference>
<evidence type="ECO:0000313" key="4">
    <source>
        <dbReference type="Proteomes" id="UP001168552"/>
    </source>
</evidence>
<dbReference type="SUPFAM" id="SSF56281">
    <property type="entry name" value="Metallo-hydrolase/oxidoreductase"/>
    <property type="match status" value="1"/>
</dbReference>
<dbReference type="RefSeq" id="WP_320003554.1">
    <property type="nucleotide sequence ID" value="NZ_JAUHJS010000002.1"/>
</dbReference>
<evidence type="ECO:0000256" key="1">
    <source>
        <dbReference type="SAM" id="Phobius"/>
    </source>
</evidence>
<dbReference type="InterPro" id="IPR001279">
    <property type="entry name" value="Metallo-B-lactamas"/>
</dbReference>